<keyword evidence="5 10" id="KW-0378">Hydrolase</keyword>
<feature type="chain" id="PRO_5016739883" description="Glucosidase II subunit alpha" evidence="11">
    <location>
        <begin position="24"/>
        <end position="909"/>
    </location>
</feature>
<dbReference type="SUPFAM" id="SSF51445">
    <property type="entry name" value="(Trans)glycosidases"/>
    <property type="match status" value="1"/>
</dbReference>
<proteinExistence type="inferred from homology"/>
<dbReference type="PANTHER" id="PTHR22762">
    <property type="entry name" value="ALPHA-GLUCOSIDASE"/>
    <property type="match status" value="1"/>
</dbReference>
<evidence type="ECO:0000256" key="4">
    <source>
        <dbReference type="ARBA" id="ARBA00022729"/>
    </source>
</evidence>
<keyword evidence="4 11" id="KW-0732">Signal</keyword>
<feature type="domain" description="Glycosyl hydrolase family 31 C-terminal" evidence="14">
    <location>
        <begin position="671"/>
        <end position="760"/>
    </location>
</feature>
<dbReference type="GO" id="GO:0030246">
    <property type="term" value="F:carbohydrate binding"/>
    <property type="evidence" value="ECO:0007669"/>
    <property type="project" value="InterPro"/>
</dbReference>
<dbReference type="SUPFAM" id="SSF74650">
    <property type="entry name" value="Galactose mutarotase-like"/>
    <property type="match status" value="1"/>
</dbReference>
<evidence type="ECO:0000259" key="13">
    <source>
        <dbReference type="Pfam" id="PF13802"/>
    </source>
</evidence>
<dbReference type="FunFam" id="3.20.20.80:FF:000039">
    <property type="entry name" value="Glucosidase, alpha neutral C"/>
    <property type="match status" value="1"/>
</dbReference>
<reference evidence="15 16" key="1">
    <citation type="submission" date="2016-10" db="EMBL/GenBank/DDBJ databases">
        <authorList>
            <person name="Cai Z."/>
        </authorList>
    </citation>
    <scope>NUCLEOTIDE SEQUENCE [LARGE SCALE GENOMIC DNA]</scope>
</reference>
<comment type="subcellular location">
    <subcellularLocation>
        <location evidence="1">Endoplasmic reticulum</location>
    </subcellularLocation>
</comment>
<comment type="pathway">
    <text evidence="2">Glycan metabolism; N-glycan metabolism.</text>
</comment>
<dbReference type="AlphaFoldDB" id="A0A383VUM8"/>
<dbReference type="InterPro" id="IPR017853">
    <property type="entry name" value="GH"/>
</dbReference>
<organism evidence="15 16">
    <name type="scientific">Tetradesmus obliquus</name>
    <name type="common">Green alga</name>
    <name type="synonym">Acutodesmus obliquus</name>
    <dbReference type="NCBI Taxonomy" id="3088"/>
    <lineage>
        <taxon>Eukaryota</taxon>
        <taxon>Viridiplantae</taxon>
        <taxon>Chlorophyta</taxon>
        <taxon>core chlorophytes</taxon>
        <taxon>Chlorophyceae</taxon>
        <taxon>CS clade</taxon>
        <taxon>Sphaeropleales</taxon>
        <taxon>Scenedesmaceae</taxon>
        <taxon>Tetradesmus</taxon>
    </lineage>
</organism>
<dbReference type="InterPro" id="IPR013780">
    <property type="entry name" value="Glyco_hydro_b"/>
</dbReference>
<keyword evidence="8 10" id="KW-0326">Glycosidase</keyword>
<dbReference type="CDD" id="cd06603">
    <property type="entry name" value="GH31_GANC_GANAB_alpha"/>
    <property type="match status" value="1"/>
</dbReference>
<dbReference type="Pfam" id="PF21365">
    <property type="entry name" value="Glyco_hydro_31_3rd"/>
    <property type="match status" value="1"/>
</dbReference>
<dbReference type="Gene3D" id="2.60.40.1180">
    <property type="entry name" value="Golgi alpha-mannosidase II"/>
    <property type="match status" value="2"/>
</dbReference>
<evidence type="ECO:0000256" key="5">
    <source>
        <dbReference type="ARBA" id="ARBA00022801"/>
    </source>
</evidence>
<dbReference type="STRING" id="3088.A0A383VUM8"/>
<evidence type="ECO:0000256" key="1">
    <source>
        <dbReference type="ARBA" id="ARBA00004240"/>
    </source>
</evidence>
<keyword evidence="7" id="KW-0325">Glycoprotein</keyword>
<dbReference type="InterPro" id="IPR025887">
    <property type="entry name" value="Glyco_hydro_31_N_dom"/>
</dbReference>
<dbReference type="InterPro" id="IPR030458">
    <property type="entry name" value="Glyco_hydro_31_AS"/>
</dbReference>
<feature type="domain" description="Glycoside hydrolase family 31 TIM barrel" evidence="12">
    <location>
        <begin position="328"/>
        <end position="663"/>
    </location>
</feature>
<protein>
    <recommendedName>
        <fullName evidence="9">Glucosidase II subunit alpha</fullName>
    </recommendedName>
</protein>
<keyword evidence="16" id="KW-1185">Reference proteome</keyword>
<dbReference type="SUPFAM" id="SSF51011">
    <property type="entry name" value="Glycosyl hydrolase domain"/>
    <property type="match status" value="1"/>
</dbReference>
<gene>
    <name evidence="15" type="ORF">BQ4739_LOCUS9493</name>
</gene>
<evidence type="ECO:0000259" key="14">
    <source>
        <dbReference type="Pfam" id="PF21365"/>
    </source>
</evidence>
<dbReference type="GO" id="GO:0005783">
    <property type="term" value="C:endoplasmic reticulum"/>
    <property type="evidence" value="ECO:0007669"/>
    <property type="project" value="UniProtKB-SubCell"/>
</dbReference>
<dbReference type="Pfam" id="PF01055">
    <property type="entry name" value="Glyco_hydro_31_2nd"/>
    <property type="match status" value="1"/>
</dbReference>
<dbReference type="GO" id="GO:0090599">
    <property type="term" value="F:alpha-glucosidase activity"/>
    <property type="evidence" value="ECO:0007669"/>
    <property type="project" value="TreeGrafter"/>
</dbReference>
<evidence type="ECO:0000313" key="15">
    <source>
        <dbReference type="EMBL" id="SZX69197.1"/>
    </source>
</evidence>
<evidence type="ECO:0000313" key="16">
    <source>
        <dbReference type="Proteomes" id="UP000256970"/>
    </source>
</evidence>
<evidence type="ECO:0000259" key="12">
    <source>
        <dbReference type="Pfam" id="PF01055"/>
    </source>
</evidence>
<evidence type="ECO:0000256" key="9">
    <source>
        <dbReference type="ARBA" id="ARBA00042895"/>
    </source>
</evidence>
<keyword evidence="6" id="KW-0256">Endoplasmic reticulum</keyword>
<name>A0A383VUM8_TETOB</name>
<evidence type="ECO:0000256" key="11">
    <source>
        <dbReference type="SAM" id="SignalP"/>
    </source>
</evidence>
<feature type="domain" description="Glycoside hydrolase family 31 N-terminal" evidence="13">
    <location>
        <begin position="89"/>
        <end position="285"/>
    </location>
</feature>
<comment type="similarity">
    <text evidence="3 10">Belongs to the glycosyl hydrolase 31 family.</text>
</comment>
<evidence type="ECO:0000256" key="7">
    <source>
        <dbReference type="ARBA" id="ARBA00023180"/>
    </source>
</evidence>
<dbReference type="Gene3D" id="3.20.20.80">
    <property type="entry name" value="Glycosidases"/>
    <property type="match status" value="2"/>
</dbReference>
<evidence type="ECO:0000256" key="3">
    <source>
        <dbReference type="ARBA" id="ARBA00007806"/>
    </source>
</evidence>
<evidence type="ECO:0000256" key="2">
    <source>
        <dbReference type="ARBA" id="ARBA00004833"/>
    </source>
</evidence>
<evidence type="ECO:0000256" key="8">
    <source>
        <dbReference type="ARBA" id="ARBA00023295"/>
    </source>
</evidence>
<feature type="signal peptide" evidence="11">
    <location>
        <begin position="1"/>
        <end position="23"/>
    </location>
</feature>
<dbReference type="PROSITE" id="PS00129">
    <property type="entry name" value="GLYCOSYL_HYDROL_F31_1"/>
    <property type="match status" value="1"/>
</dbReference>
<evidence type="ECO:0000256" key="6">
    <source>
        <dbReference type="ARBA" id="ARBA00022824"/>
    </source>
</evidence>
<dbReference type="Pfam" id="PF13802">
    <property type="entry name" value="Gal_mutarotas_2"/>
    <property type="match status" value="1"/>
</dbReference>
<dbReference type="InterPro" id="IPR000322">
    <property type="entry name" value="Glyco_hydro_31_TIM"/>
</dbReference>
<dbReference type="EMBL" id="FNXT01000910">
    <property type="protein sequence ID" value="SZX69197.1"/>
    <property type="molecule type" value="Genomic_DNA"/>
</dbReference>
<dbReference type="Gene3D" id="2.60.40.1760">
    <property type="entry name" value="glycosyl hydrolase (family 31)"/>
    <property type="match status" value="1"/>
</dbReference>
<dbReference type="Proteomes" id="UP000256970">
    <property type="component" value="Unassembled WGS sequence"/>
</dbReference>
<accession>A0A383VUM8</accession>
<dbReference type="InterPro" id="IPR011013">
    <property type="entry name" value="Gal_mutarotase_sf_dom"/>
</dbReference>
<dbReference type="InterPro" id="IPR048395">
    <property type="entry name" value="Glyco_hydro_31_C"/>
</dbReference>
<dbReference type="GO" id="GO:0006491">
    <property type="term" value="P:N-glycan processing"/>
    <property type="evidence" value="ECO:0007669"/>
    <property type="project" value="TreeGrafter"/>
</dbReference>
<evidence type="ECO:0000256" key="10">
    <source>
        <dbReference type="RuleBase" id="RU361185"/>
    </source>
</evidence>
<sequence length="909" mass="101373">MDRGRAAALLLCVAACYFVTTSAFKEQDFKKCETNGFCKRNRGVKGTKYSVDPASVKVDGAELTAVLINSEPQEPVKFNLMLRAYGPVLRLIVDEQPSEHPGRYQIPDILMPGLKQRLTAWKGQSTAHTWTGSVGDVTVKLTFATFKLEVQVKGSPAVVFNSRSMFNVEHPRKKQEGDPEGWWEETFNGHADSKPAGPEAISIDMSFPGSQHVYGIPERATNLALKPTAGADVASEPYRLYNLDVFEYEHSSVFGLYGAIPVMLAHKKGQTTGIFWHNAAEMYVDVETAKEGQAVQWITESGVLDLFVMTGPSPAEVTQQYGVLTGTTAMPQLFSLGYHQCRWNYKDEADAFAVDAGFDEHNIPYDVLWLDIEHTDGKRYMTWDSRLFPNPVQMQEDIASRGRKMVTIVDPHVKRDSNYYVYKEASEKKYFVRTKDGTEFDGWCWPGSSSYLDVTNPEVRGWWAQQFTPDRYQGSTKHLYIWNDMNEPSVFNGPEITMKKDHLHFGDVEHRDIHNVFGYYYHLATAEGLIHRGSNVSVYGEHGDRPFVLSRAFFSGTQRVGPIWTGDNAAQWSHLAVSVPMVLTLGLTGLPFSGADVGGFFGNPDAELLTRWYQLGIYYPFFRGHAHLETQRREPWLFGEDTTRRIREAIRGRYALLPYIYTLFRHTNQTGIPLMRPLWFEFPDQPALYGVEEEFLLGPGILVKPVLQAGAQSVDITLPEGAVWYEALGGAAFPGKTGKPLTTAVHMDAIPVFYRGGVIVPRRDRPRRSSAAMANDPFTLVVALDGSGKAVGDLYIDDGRSFAFSKGQYLHRRFIYEHGVLTCDTMPQPTGTPEGTLPSKLLIERVIILGLPAGKAYTARSTVNKMHSVVSGAGVDVRLAKGSAVVVRAVNLPLASDWSLRLLEGVAAE</sequence>
<dbReference type="PANTHER" id="PTHR22762:SF54">
    <property type="entry name" value="BCDNA.GH04962"/>
    <property type="match status" value="1"/>
</dbReference>
<dbReference type="GO" id="GO:0005975">
    <property type="term" value="P:carbohydrate metabolic process"/>
    <property type="evidence" value="ECO:0007669"/>
    <property type="project" value="InterPro"/>
</dbReference>
<dbReference type="CDD" id="cd14752">
    <property type="entry name" value="GH31_N"/>
    <property type="match status" value="1"/>
</dbReference>